<accession>A0A1V0M5K7</accession>
<evidence type="ECO:0000313" key="2">
    <source>
        <dbReference type="EMBL" id="ARD70174.1"/>
    </source>
</evidence>
<keyword evidence="1" id="KW-0175">Coiled coil</keyword>
<keyword evidence="2" id="KW-0812">Transmembrane</keyword>
<evidence type="ECO:0000256" key="1">
    <source>
        <dbReference type="SAM" id="Coils"/>
    </source>
</evidence>
<keyword evidence="2" id="KW-0614">Plasmid</keyword>
<geneLocation type="plasmid" evidence="2">
    <name>pJB37</name>
</geneLocation>
<sequence length="396" mass="43894">MSFPAACLKRGYVKVLLCCVPVIHQMIDAMTTETRSRTTLISVGKQLHASPQTGQDRACLVRLSDGTERLALIQLVTSKQQGSLHRGAEFFRVSFRFVGDDSDPDCQYHLDQNTVWCVIDHKDCQIVFGPTDGIEIRQPGLGIGSYLMAQLIRLIQQSEMRGNYQVQAVHLPIAAQTKVKPEDARANDARIETFLTRVGFYVSPAAGQKVIGVRRAQDLRPWWNQQKVSFLSFPSFVELAARWQREKNQSEKAVEAAQRIVEGAHLHASQLQTAHAEEVASLESKIEQLEGTVSSQEEQHAALIRELLEKQAEETQGLRRQIEDIQSMHGQIEDRVTALNPAQPSAGDTLEARAESATQMQRTLTISLAPALMKLLWAALALSAFALGAGALTNHL</sequence>
<keyword evidence="2" id="KW-0472">Membrane</keyword>
<dbReference type="AlphaFoldDB" id="A0A1V0M5K7"/>
<reference evidence="2" key="1">
    <citation type="submission" date="2017-01" db="EMBL/GenBank/DDBJ databases">
        <title>Complete nucleotide sequence of an IncP-2 blaVIM-2-harboring megaplasmid from Pseudomonas aeruginosa.</title>
        <authorList>
            <person name="Botelho J."/>
            <person name="Grosso F."/>
            <person name="Mabrouk A."/>
            <person name="Peixe L."/>
        </authorList>
    </citation>
    <scope>NUCLEOTIDE SEQUENCE</scope>
    <source>
        <strain evidence="2">FFUP_PS_37</strain>
        <plasmid evidence="2">pJB37</plasmid>
    </source>
</reference>
<feature type="coiled-coil region" evidence="1">
    <location>
        <begin position="240"/>
        <end position="328"/>
    </location>
</feature>
<proteinExistence type="predicted"/>
<dbReference type="EMBL" id="KY494864">
    <property type="protein sequence ID" value="ARD70174.1"/>
    <property type="molecule type" value="Genomic_DNA"/>
</dbReference>
<organism evidence="2">
    <name type="scientific">Pseudomonas aeruginosa</name>
    <dbReference type="NCBI Taxonomy" id="287"/>
    <lineage>
        <taxon>Bacteria</taxon>
        <taxon>Pseudomonadati</taxon>
        <taxon>Pseudomonadota</taxon>
        <taxon>Gammaproteobacteria</taxon>
        <taxon>Pseudomonadales</taxon>
        <taxon>Pseudomonadaceae</taxon>
        <taxon>Pseudomonas</taxon>
    </lineage>
</organism>
<protein>
    <submittedName>
        <fullName evidence="2">Putative transmembrane protein</fullName>
    </submittedName>
</protein>
<name>A0A1V0M5K7_PSEAI</name>